<proteinExistence type="inferred from homology"/>
<feature type="compositionally biased region" description="Basic and acidic residues" evidence="14">
    <location>
        <begin position="28"/>
        <end position="50"/>
    </location>
</feature>
<evidence type="ECO:0000256" key="11">
    <source>
        <dbReference type="ARBA" id="ARBA00034776"/>
    </source>
</evidence>
<keyword evidence="16" id="KW-1185">Reference proteome</keyword>
<keyword evidence="6" id="KW-0597">Phosphoprotein</keyword>
<keyword evidence="10" id="KW-0206">Cytoskeleton</keyword>
<dbReference type="PANTHER" id="PTHR13034:SF2">
    <property type="entry name" value="DYNACTIN SUBUNIT 4"/>
    <property type="match status" value="1"/>
</dbReference>
<feature type="compositionally biased region" description="Acidic residues" evidence="14">
    <location>
        <begin position="557"/>
        <end position="567"/>
    </location>
</feature>
<comment type="subcellular location">
    <subcellularLocation>
        <location evidence="1">Cytoplasm</location>
        <location evidence="1">Cytoskeleton</location>
        <location evidence="1">Microtubule organizing center</location>
        <location evidence="1">Centrosome</location>
    </subcellularLocation>
    <subcellularLocation>
        <location evidence="2">Cytoplasm</location>
        <location evidence="2">Cytoskeleton</location>
        <location evidence="2">Stress fiber</location>
    </subcellularLocation>
    <subcellularLocation>
        <location evidence="3">Cytoplasm</location>
        <location evidence="3">Myofibril</location>
    </subcellularLocation>
</comment>
<evidence type="ECO:0000256" key="2">
    <source>
        <dbReference type="ARBA" id="ARBA00004529"/>
    </source>
</evidence>
<evidence type="ECO:0000256" key="14">
    <source>
        <dbReference type="SAM" id="MobiDB-lite"/>
    </source>
</evidence>
<evidence type="ECO:0000256" key="8">
    <source>
        <dbReference type="ARBA" id="ARBA00022990"/>
    </source>
</evidence>
<feature type="compositionally biased region" description="Low complexity" evidence="14">
    <location>
        <begin position="52"/>
        <end position="65"/>
    </location>
</feature>
<feature type="region of interest" description="Disordered" evidence="14">
    <location>
        <begin position="413"/>
        <end position="448"/>
    </location>
</feature>
<feature type="region of interest" description="Disordered" evidence="14">
    <location>
        <begin position="253"/>
        <end position="283"/>
    </location>
</feature>
<comment type="similarity">
    <text evidence="11">Belongs to the dynactin subunit 4 family.</text>
</comment>
<evidence type="ECO:0000313" key="15">
    <source>
        <dbReference type="EMBL" id="KAG2223183.1"/>
    </source>
</evidence>
<dbReference type="OrthoDB" id="283815at2759"/>
<keyword evidence="7" id="KW-0832">Ubl conjugation</keyword>
<evidence type="ECO:0000256" key="5">
    <source>
        <dbReference type="ARBA" id="ARBA00022499"/>
    </source>
</evidence>
<dbReference type="Pfam" id="PF05502">
    <property type="entry name" value="Dynactin_p62"/>
    <property type="match status" value="1"/>
</dbReference>
<organism evidence="15 16">
    <name type="scientific">Circinella minor</name>
    <dbReference type="NCBI Taxonomy" id="1195481"/>
    <lineage>
        <taxon>Eukaryota</taxon>
        <taxon>Fungi</taxon>
        <taxon>Fungi incertae sedis</taxon>
        <taxon>Mucoromycota</taxon>
        <taxon>Mucoromycotina</taxon>
        <taxon>Mucoromycetes</taxon>
        <taxon>Mucorales</taxon>
        <taxon>Lichtheimiaceae</taxon>
        <taxon>Circinella</taxon>
    </lineage>
</organism>
<evidence type="ECO:0000313" key="16">
    <source>
        <dbReference type="Proteomes" id="UP000646827"/>
    </source>
</evidence>
<keyword evidence="5" id="KW-1017">Isopeptide bond</keyword>
<evidence type="ECO:0000256" key="7">
    <source>
        <dbReference type="ARBA" id="ARBA00022843"/>
    </source>
</evidence>
<feature type="compositionally biased region" description="Acidic residues" evidence="14">
    <location>
        <begin position="427"/>
        <end position="448"/>
    </location>
</feature>
<keyword evidence="4" id="KW-0963">Cytoplasm</keyword>
<dbReference type="EMBL" id="JAEPRB010000066">
    <property type="protein sequence ID" value="KAG2223183.1"/>
    <property type="molecule type" value="Genomic_DNA"/>
</dbReference>
<dbReference type="AlphaFoldDB" id="A0A8H7S826"/>
<keyword evidence="9" id="KW-0175">Coiled coil</keyword>
<evidence type="ECO:0000256" key="10">
    <source>
        <dbReference type="ARBA" id="ARBA00023212"/>
    </source>
</evidence>
<sequence length="604" mass="67963">MSAVSSLPPFVHYYCACPDLGANNTTQDPRRSPEESTSSKKDLDPLDEKAATTPTSSITSQQSQQRDQLKDQTSIDASATGRHLLSTQASNYLYPLSRLYFCEDCHQIRCPSCVQDEIVSYYCPNCLFEVPTASVKSEKNRCARNCFQCPICQNTLSVVAAQEATPSSTPASTGPYFLSCNVCRWNSKEIDMTFEKPTSLALQLQKTEETLPDAKEFDNLKDHLEKHLRLNVPPTLPTSFLSFSSSGAFSKMMGSHLHHDSQSQQQGKLDDLGSYEPAVHVPDDDSKLVDNLMSLRTVDQVSTLTQRFSQLHDQPYQLNHIHPQRIHLCIKRSKRCRTCRHILIKPEQKAQATRFKIKLVAMNYIPTISIVKLPRKTWPLQQGIPTQFVLKFTNPLYEEMNITLATPQMQKKSVLLSKEDNKSSDNESSDNESSDNESSDNESSDNDYNEQIEGVTQIRGKVTLLSPHFTVGAYNETIEYDDEMYPTGNMRGRSAYGSGSRGLSSSWINGVHEKRNNYTSIIVEVIPEQTGEFQFPLLVTYNYKSDEDRMDVSSGDIDVEDIESVDDEGSRKANSSMRLDDDRIKSYSFWCLIGLGEVTSAESI</sequence>
<evidence type="ECO:0000256" key="1">
    <source>
        <dbReference type="ARBA" id="ARBA00004300"/>
    </source>
</evidence>
<dbReference type="Proteomes" id="UP000646827">
    <property type="component" value="Unassembled WGS sequence"/>
</dbReference>
<evidence type="ECO:0000256" key="4">
    <source>
        <dbReference type="ARBA" id="ARBA00022490"/>
    </source>
</evidence>
<comment type="subunit">
    <text evidence="13">Subunit of dynactin, a multiprotein complex part of a tripartite complex with dynein and a adapter, such as BICDL1, BICD2 or HOOK3. The dynactin complex is built around ACTR1A/ACTB filament and consists of an actin-related filament composed of a shoulder domain, a pointed end and a barbed end. Its length is defined by its flexible shoulder domain. The soulder is composed of 2 DCTN1 subunits, 4 DCTN2 and 2 DCTN3. The 4 DCNT2 (via N-terminus) bind the ACTR1A filament and act as molecular rulers to determine the length. The pointed end is important for binding dynein-dynactin cargo adapters. Consists of 4 subunits: ACTR10, DCNT4, DCTN5 and DCTN6. The barbed end is composed of a CAPZA1:CAPZB heterodimers, which binds ACTR1A/ACTB filament and dynactin and stabilizes dynactin. Interacts with ATP7B, but not ATP7A, in a copper-dependent manner. Interacts with ANK2; this interaction is required for localization at costameres. Interacts with N4BP2L1.</text>
</comment>
<gene>
    <name evidence="15" type="ORF">INT45_011529</name>
</gene>
<dbReference type="GO" id="GO:0005869">
    <property type="term" value="C:dynactin complex"/>
    <property type="evidence" value="ECO:0007669"/>
    <property type="project" value="InterPro"/>
</dbReference>
<evidence type="ECO:0000256" key="9">
    <source>
        <dbReference type="ARBA" id="ARBA00023054"/>
    </source>
</evidence>
<evidence type="ECO:0000256" key="13">
    <source>
        <dbReference type="ARBA" id="ARBA00093507"/>
    </source>
</evidence>
<evidence type="ECO:0000256" key="3">
    <source>
        <dbReference type="ARBA" id="ARBA00004657"/>
    </source>
</evidence>
<comment type="caution">
    <text evidence="15">The sequence shown here is derived from an EMBL/GenBank/DDBJ whole genome shotgun (WGS) entry which is preliminary data.</text>
</comment>
<name>A0A8H7S826_9FUNG</name>
<evidence type="ECO:0000256" key="12">
    <source>
        <dbReference type="ARBA" id="ARBA00034864"/>
    </source>
</evidence>
<dbReference type="InterPro" id="IPR008603">
    <property type="entry name" value="DCTN4"/>
</dbReference>
<feature type="region of interest" description="Disordered" evidence="14">
    <location>
        <begin position="550"/>
        <end position="576"/>
    </location>
</feature>
<keyword evidence="8" id="KW-0007">Acetylation</keyword>
<protein>
    <recommendedName>
        <fullName evidence="12">Dynactin subunit 4</fullName>
    </recommendedName>
</protein>
<dbReference type="PANTHER" id="PTHR13034">
    <property type="entry name" value="DYNACTIN P62 SUBUNIT"/>
    <property type="match status" value="1"/>
</dbReference>
<accession>A0A8H7S826</accession>
<reference evidence="15 16" key="1">
    <citation type="submission" date="2020-12" db="EMBL/GenBank/DDBJ databases">
        <title>Metabolic potential, ecology and presence of endohyphal bacteria is reflected in genomic diversity of Mucoromycotina.</title>
        <authorList>
            <person name="Muszewska A."/>
            <person name="Okrasinska A."/>
            <person name="Steczkiewicz K."/>
            <person name="Drgas O."/>
            <person name="Orlowska M."/>
            <person name="Perlinska-Lenart U."/>
            <person name="Aleksandrzak-Piekarczyk T."/>
            <person name="Szatraj K."/>
            <person name="Zielenkiewicz U."/>
            <person name="Pilsyk S."/>
            <person name="Malc E."/>
            <person name="Mieczkowski P."/>
            <person name="Kruszewska J.S."/>
            <person name="Biernat P."/>
            <person name="Pawlowska J."/>
        </authorList>
    </citation>
    <scope>NUCLEOTIDE SEQUENCE [LARGE SCALE GENOMIC DNA]</scope>
    <source>
        <strain evidence="15 16">CBS 142.35</strain>
    </source>
</reference>
<evidence type="ECO:0000256" key="6">
    <source>
        <dbReference type="ARBA" id="ARBA00022553"/>
    </source>
</evidence>
<feature type="region of interest" description="Disordered" evidence="14">
    <location>
        <begin position="22"/>
        <end position="75"/>
    </location>
</feature>
<dbReference type="GO" id="GO:0001725">
    <property type="term" value="C:stress fiber"/>
    <property type="evidence" value="ECO:0007669"/>
    <property type="project" value="UniProtKB-SubCell"/>
</dbReference>